<protein>
    <submittedName>
        <fullName evidence="1">Uncharacterized protein</fullName>
    </submittedName>
</protein>
<dbReference type="EMBL" id="JAUQUR010000008">
    <property type="protein sequence ID" value="MDX4069911.1"/>
    <property type="molecule type" value="Genomic_DNA"/>
</dbReference>
<proteinExistence type="predicted"/>
<reference evidence="1" key="1">
    <citation type="journal article" date="2023" name="Front. Microbiol.">
        <title>Genomic diversity and taxonomic marker for Arcobacter species.</title>
        <authorList>
            <person name="Zhou G."/>
            <person name="Gu Y."/>
            <person name="Wang H."/>
            <person name="Chen X."/>
            <person name="Zhang X."/>
            <person name="Shao Z."/>
            <person name="Yan X."/>
            <person name="Zhang J."/>
            <person name="Zhang M."/>
        </authorList>
    </citation>
    <scope>NUCLEOTIDE SEQUENCE</scope>
    <source>
        <strain evidence="1">BJSY19SF1-2</strain>
    </source>
</reference>
<gene>
    <name evidence="1" type="ORF">Q6A80_09280</name>
</gene>
<reference evidence="1" key="2">
    <citation type="submission" date="2023-07" db="EMBL/GenBank/DDBJ databases">
        <authorList>
            <person name="Zhang M."/>
            <person name="Zhou G."/>
        </authorList>
    </citation>
    <scope>NUCLEOTIDE SEQUENCE</scope>
    <source>
        <strain evidence="1">BJSY19SF1-2</strain>
    </source>
</reference>
<dbReference type="AlphaFoldDB" id="A0AAW9DDH2"/>
<dbReference type="Proteomes" id="UP001283691">
    <property type="component" value="Unassembled WGS sequence"/>
</dbReference>
<accession>A0AAW9DDH2</accession>
<name>A0AAW9DDH2_9BACT</name>
<evidence type="ECO:0000313" key="1">
    <source>
        <dbReference type="EMBL" id="MDX4069911.1"/>
    </source>
</evidence>
<dbReference type="RefSeq" id="WP_319048436.1">
    <property type="nucleotide sequence ID" value="NZ_JAUQUR010000008.1"/>
</dbReference>
<organism evidence="1 2">
    <name type="scientific">Aliarcobacter skirrowii</name>
    <dbReference type="NCBI Taxonomy" id="28200"/>
    <lineage>
        <taxon>Bacteria</taxon>
        <taxon>Pseudomonadati</taxon>
        <taxon>Campylobacterota</taxon>
        <taxon>Epsilonproteobacteria</taxon>
        <taxon>Campylobacterales</taxon>
        <taxon>Arcobacteraceae</taxon>
        <taxon>Aliarcobacter</taxon>
    </lineage>
</organism>
<evidence type="ECO:0000313" key="2">
    <source>
        <dbReference type="Proteomes" id="UP001283691"/>
    </source>
</evidence>
<sequence>MKSQISILKLVYPPISNQYAEWLSKDSKEIRDQLKDSNLYMIVQRAEAKFRFSEDSNEAMNKEKTIFKAKITIEDIVDDFQIDLDKLCEINKLDLNEYILSIEIGKKQIRFWKSDKVTMKPLDVIAWFTTEKILWDKWHKHPAITGLDKVELFSRFYLHYVGISKKDDSLTRLVVKPHDKRLRILSNEYNMSNNSRLTDEIILLFFKIEDLKIQTWEIGDNYSDFIERMEVEKELVIADAEKAFIKILNSKYNAQKYENYPKGKDGLYNQGFDGYGYLLGEPLTLITNDAQIKGDVEEPSFYSKADSIIINGDEVKLFKSNN</sequence>
<comment type="caution">
    <text evidence="1">The sequence shown here is derived from an EMBL/GenBank/DDBJ whole genome shotgun (WGS) entry which is preliminary data.</text>
</comment>